<dbReference type="PANTHER" id="PTHR21649">
    <property type="entry name" value="CHLOROPHYLL A/B BINDING PROTEIN"/>
    <property type="match status" value="1"/>
</dbReference>
<proteinExistence type="inferred from homology"/>
<dbReference type="InterPro" id="IPR001344">
    <property type="entry name" value="Chloro_AB-bd_pln"/>
</dbReference>
<evidence type="ECO:0000256" key="1">
    <source>
        <dbReference type="ARBA" id="ARBA00022494"/>
    </source>
</evidence>
<dbReference type="InterPro" id="IPR022796">
    <property type="entry name" value="Chloroa_b-bind"/>
</dbReference>
<feature type="binding site" evidence="6">
    <location>
        <position position="289"/>
    </location>
    <ligand>
        <name>chlorophyll a</name>
        <dbReference type="ChEBI" id="CHEBI:58416"/>
        <label>1</label>
    </ligand>
</feature>
<feature type="binding site" evidence="6">
    <location>
        <position position="295"/>
    </location>
    <ligand>
        <name>chlorophyll a</name>
        <dbReference type="ChEBI" id="CHEBI:58416"/>
        <label>1</label>
    </ligand>
</feature>
<feature type="binding site" evidence="6">
    <location>
        <position position="307"/>
    </location>
    <ligand>
        <name>chlorophyll a</name>
        <dbReference type="ChEBI" id="CHEBI:58416"/>
        <label>1</label>
    </ligand>
</feature>
<dbReference type="GO" id="GO:0009535">
    <property type="term" value="C:chloroplast thylakoid membrane"/>
    <property type="evidence" value="ECO:0007669"/>
    <property type="project" value="UniProtKB-SubCell"/>
</dbReference>
<feature type="binding site" evidence="6">
    <location>
        <position position="173"/>
    </location>
    <ligand>
        <name>chlorophyll a</name>
        <dbReference type="ChEBI" id="CHEBI:58416"/>
        <label>1</label>
    </ligand>
</feature>
<dbReference type="GO" id="GO:0009765">
    <property type="term" value="P:photosynthesis, light harvesting"/>
    <property type="evidence" value="ECO:0007669"/>
    <property type="project" value="InterPro"/>
</dbReference>
<evidence type="ECO:0000313" key="9">
    <source>
        <dbReference type="Proteomes" id="UP001472866"/>
    </source>
</evidence>
<reference evidence="8 9" key="1">
    <citation type="submission" date="2024-03" db="EMBL/GenBank/DDBJ databases">
        <title>Complete genome sequence of the green alga Chloropicon roscoffensis RCC1871.</title>
        <authorList>
            <person name="Lemieux C."/>
            <person name="Pombert J.-F."/>
            <person name="Otis C."/>
            <person name="Turmel M."/>
        </authorList>
    </citation>
    <scope>NUCLEOTIDE SEQUENCE [LARGE SCALE GENOMIC DNA]</scope>
    <source>
        <strain evidence="8 9">RCC1871</strain>
    </source>
</reference>
<organism evidence="8 9">
    <name type="scientific">Chloropicon roscoffensis</name>
    <dbReference type="NCBI Taxonomy" id="1461544"/>
    <lineage>
        <taxon>Eukaryota</taxon>
        <taxon>Viridiplantae</taxon>
        <taxon>Chlorophyta</taxon>
        <taxon>Chloropicophyceae</taxon>
        <taxon>Chloropicales</taxon>
        <taxon>Chloropicaceae</taxon>
        <taxon>Chloropicon</taxon>
    </lineage>
</organism>
<dbReference type="GO" id="GO:0016168">
    <property type="term" value="F:chlorophyll binding"/>
    <property type="evidence" value="ECO:0007669"/>
    <property type="project" value="UniProtKB-KW"/>
</dbReference>
<feature type="binding site" description="axial binding residue" evidence="6">
    <location>
        <position position="229"/>
    </location>
    <ligand>
        <name>chlorophyll b</name>
        <dbReference type="ChEBI" id="CHEBI:61721"/>
        <label>1</label>
    </ligand>
    <ligandPart>
        <name>Mg</name>
        <dbReference type="ChEBI" id="CHEBI:25107"/>
    </ligandPart>
</feature>
<comment type="function">
    <text evidence="7">The light-harvesting complex (LHC) functions as a light receptor, it captures and delivers excitation energy to photosystems with which it is closely associated.</text>
</comment>
<protein>
    <recommendedName>
        <fullName evidence="7">Chlorophyll a-b binding protein, chloroplastic</fullName>
    </recommendedName>
</protein>
<name>A0AAX4P3Z7_9CHLO</name>
<evidence type="ECO:0000256" key="5">
    <source>
        <dbReference type="ARBA" id="ARBA00022991"/>
    </source>
</evidence>
<dbReference type="Proteomes" id="UP001472866">
    <property type="component" value="Chromosome 03"/>
</dbReference>
<feature type="binding site" evidence="6">
    <location>
        <position position="322"/>
    </location>
    <ligand>
        <name>chlorophyll a</name>
        <dbReference type="ChEBI" id="CHEBI:58416"/>
        <label>1</label>
    </ligand>
</feature>
<dbReference type="EMBL" id="CP151503">
    <property type="protein sequence ID" value="WZN61062.1"/>
    <property type="molecule type" value="Genomic_DNA"/>
</dbReference>
<feature type="binding site" evidence="6">
    <location>
        <position position="293"/>
    </location>
    <ligand>
        <name>chlorophyll a</name>
        <dbReference type="ChEBI" id="CHEBI:58416"/>
        <label>1</label>
    </ligand>
</feature>
<dbReference type="Pfam" id="PF00504">
    <property type="entry name" value="Chloroa_b-bind"/>
    <property type="match status" value="1"/>
</dbReference>
<dbReference type="GO" id="GO:0009523">
    <property type="term" value="C:photosystem II"/>
    <property type="evidence" value="ECO:0007669"/>
    <property type="project" value="UniProtKB-KW"/>
</dbReference>
<keyword evidence="7" id="KW-0793">Thylakoid</keyword>
<feature type="binding site" evidence="6">
    <location>
        <position position="290"/>
    </location>
    <ligand>
        <name>chlorophyll a</name>
        <dbReference type="ChEBI" id="CHEBI:58416"/>
        <label>1</label>
    </ligand>
</feature>
<comment type="similarity">
    <text evidence="7">Belongs to the light-harvesting chlorophyll a/b-binding (LHC) protein family.</text>
</comment>
<dbReference type="Gene3D" id="1.10.3460.10">
    <property type="entry name" value="Chlorophyll a/b binding protein domain"/>
    <property type="match status" value="1"/>
</dbReference>
<keyword evidence="7" id="KW-0603">Photosystem I</keyword>
<keyword evidence="7" id="KW-0604">Photosystem II</keyword>
<keyword evidence="4 7" id="KW-0934">Plastid</keyword>
<dbReference type="GO" id="GO:0009522">
    <property type="term" value="C:photosystem I"/>
    <property type="evidence" value="ECO:0007669"/>
    <property type="project" value="UniProtKB-KW"/>
</dbReference>
<sequence>MPGPVVLRARSALASTGRGASARRAQGLDLGLQSRRQRPATLVRAENEGRWDKADEWLASKGGSADGSWDKADEWIAAKQDGGSAIAVVEEEAAAPVAKFVDDGKPPAEWRGYKWSEIKRMNKGRENRPLWYPGGEAPEHLKGELAGDFGFDPLSLGSDPELLVWFQQAELQHARWAMVGVVGILVPEIMTITGNLNAPLWTEAGAGNYIFPWQGLLAAQLVMMGWAEQRRWQDITKPGSVNTGAIYDNIRWGDDGNDLGYPGGDIFDPLRYQYKFETDPEMMKEYREKEIKNGRLAMIALVGFATQTFVTGKGPVQCWLDHLADPGHQTLFQNMGH</sequence>
<evidence type="ECO:0000256" key="6">
    <source>
        <dbReference type="PIRSR" id="PIRSR601344-1"/>
    </source>
</evidence>
<gene>
    <name evidence="8" type="ORF">HKI87_03g25960</name>
</gene>
<keyword evidence="1 6" id="KW-0148">Chlorophyll</keyword>
<dbReference type="AlphaFoldDB" id="A0AAX4P3Z7"/>
<accession>A0AAX4P3Z7</accession>
<evidence type="ECO:0000256" key="2">
    <source>
        <dbReference type="ARBA" id="ARBA00022528"/>
    </source>
</evidence>
<comment type="subcellular location">
    <subcellularLocation>
        <location evidence="7">Plastid</location>
        <location evidence="7">Chloroplast thylakoid membrane</location>
    </subcellularLocation>
</comment>
<evidence type="ECO:0000256" key="7">
    <source>
        <dbReference type="RuleBase" id="RU363080"/>
    </source>
</evidence>
<evidence type="ECO:0000256" key="3">
    <source>
        <dbReference type="ARBA" id="ARBA00022531"/>
    </source>
</evidence>
<feature type="binding site" description="axial binding residue" evidence="6">
    <location>
        <position position="175"/>
    </location>
    <ligand>
        <name>chlorophyll b</name>
        <dbReference type="ChEBI" id="CHEBI:61721"/>
        <label>1</label>
    </ligand>
    <ligandPart>
        <name>Mg</name>
        <dbReference type="ChEBI" id="CHEBI:25107"/>
    </ligandPart>
</feature>
<keyword evidence="5 7" id="KW-0157">Chromophore</keyword>
<feature type="binding site" evidence="6">
    <location>
        <position position="170"/>
    </location>
    <ligand>
        <name>chlorophyll a</name>
        <dbReference type="ChEBI" id="CHEBI:58416"/>
        <label>1</label>
    </ligand>
</feature>
<evidence type="ECO:0000313" key="8">
    <source>
        <dbReference type="EMBL" id="WZN61062.1"/>
    </source>
</evidence>
<keyword evidence="3 7" id="KW-0602">Photosynthesis</keyword>
<evidence type="ECO:0000256" key="4">
    <source>
        <dbReference type="ARBA" id="ARBA00022640"/>
    </source>
</evidence>
<dbReference type="SUPFAM" id="SSF103511">
    <property type="entry name" value="Chlorophyll a-b binding protein"/>
    <property type="match status" value="1"/>
</dbReference>
<keyword evidence="9" id="KW-1185">Reference proteome</keyword>
<keyword evidence="2 7" id="KW-0150">Chloroplast</keyword>